<evidence type="ECO:0000313" key="3">
    <source>
        <dbReference type="EMBL" id="CAG7632404.1"/>
    </source>
</evidence>
<proteinExistence type="inferred from homology"/>
<gene>
    <name evidence="3" type="primary">yecD</name>
    <name evidence="3" type="ORF">PAESOLCIP111_03376</name>
</gene>
<reference evidence="3" key="1">
    <citation type="submission" date="2021-06" db="EMBL/GenBank/DDBJ databases">
        <authorList>
            <person name="Criscuolo A."/>
        </authorList>
    </citation>
    <scope>NUCLEOTIDE SEQUENCE</scope>
    <source>
        <strain evidence="3">CIP111600</strain>
    </source>
</reference>
<dbReference type="Pfam" id="PF00857">
    <property type="entry name" value="Isochorismatase"/>
    <property type="match status" value="1"/>
</dbReference>
<organism evidence="3 4">
    <name type="scientific">Paenibacillus solanacearum</name>
    <dbReference type="NCBI Taxonomy" id="2048548"/>
    <lineage>
        <taxon>Bacteria</taxon>
        <taxon>Bacillati</taxon>
        <taxon>Bacillota</taxon>
        <taxon>Bacilli</taxon>
        <taxon>Bacillales</taxon>
        <taxon>Paenibacillaceae</taxon>
        <taxon>Paenibacillus</taxon>
    </lineage>
</organism>
<dbReference type="EMBL" id="CAJVAS010000014">
    <property type="protein sequence ID" value="CAG7632404.1"/>
    <property type="molecule type" value="Genomic_DNA"/>
</dbReference>
<dbReference type="NCBIfam" id="NF008517">
    <property type="entry name" value="PRK11440.1"/>
    <property type="match status" value="1"/>
</dbReference>
<feature type="domain" description="Isochorismatase-like" evidence="2">
    <location>
        <begin position="10"/>
        <end position="184"/>
    </location>
</feature>
<dbReference type="PANTHER" id="PTHR43540:SF7">
    <property type="entry name" value="ISOCHORISMATASE FAMILY PROTEIN YECD"/>
    <property type="match status" value="1"/>
</dbReference>
<dbReference type="PANTHER" id="PTHR43540">
    <property type="entry name" value="PEROXYUREIDOACRYLATE/UREIDOACRYLATE AMIDOHYDROLASE-RELATED"/>
    <property type="match status" value="1"/>
</dbReference>
<protein>
    <submittedName>
        <fullName evidence="3">Isochorismatase family protein YecD</fullName>
        <ecNumber evidence="3">3.-.-.-</ecNumber>
    </submittedName>
</protein>
<evidence type="ECO:0000256" key="1">
    <source>
        <dbReference type="ARBA" id="ARBA00006336"/>
    </source>
</evidence>
<dbReference type="GO" id="GO:0016787">
    <property type="term" value="F:hydrolase activity"/>
    <property type="evidence" value="ECO:0007669"/>
    <property type="project" value="UniProtKB-KW"/>
</dbReference>
<dbReference type="EC" id="3.-.-.-" evidence="3"/>
<comment type="caution">
    <text evidence="3">The sequence shown here is derived from an EMBL/GenBank/DDBJ whole genome shotgun (WGS) entry which is preliminary data.</text>
</comment>
<dbReference type="Proteomes" id="UP000693672">
    <property type="component" value="Unassembled WGS sequence"/>
</dbReference>
<dbReference type="AlphaFoldDB" id="A0A916NQX1"/>
<keyword evidence="3" id="KW-0378">Hydrolase</keyword>
<keyword evidence="4" id="KW-1185">Reference proteome</keyword>
<sequence>MPLQIQAAKTALVVIDLQKGITAHKGAPHDSRTVVANASRLADAFRSRGGYVVLVRVAFTDGKDALRPITDQPPASAAARPSDWADIVEEMHLSPSDHIVTKRQWGAFFGTDLDLQLRRRGIETIVLCGISTNIGVEMTAREAFQHHYQQIFAVDAMTAMSAEEHEHTAKYIFPRIGRVRTTDEIVNAMD</sequence>
<name>A0A916NQX1_9BACL</name>
<dbReference type="CDD" id="cd00431">
    <property type="entry name" value="cysteine_hydrolases"/>
    <property type="match status" value="1"/>
</dbReference>
<dbReference type="InterPro" id="IPR000868">
    <property type="entry name" value="Isochorismatase-like_dom"/>
</dbReference>
<accession>A0A916NQX1</accession>
<dbReference type="InterPro" id="IPR050272">
    <property type="entry name" value="Isochorismatase-like_hydrls"/>
</dbReference>
<evidence type="ECO:0000313" key="4">
    <source>
        <dbReference type="Proteomes" id="UP000693672"/>
    </source>
</evidence>
<comment type="similarity">
    <text evidence="1">Belongs to the isochorismatase family.</text>
</comment>
<evidence type="ECO:0000259" key="2">
    <source>
        <dbReference type="Pfam" id="PF00857"/>
    </source>
</evidence>
<dbReference type="RefSeq" id="WP_218093134.1">
    <property type="nucleotide sequence ID" value="NZ_CAJVAS010000014.1"/>
</dbReference>